<dbReference type="InterPro" id="IPR048395">
    <property type="entry name" value="Glyco_hydro_31_C"/>
</dbReference>
<dbReference type="InterPro" id="IPR017853">
    <property type="entry name" value="GH"/>
</dbReference>
<feature type="domain" description="CBM20" evidence="4">
    <location>
        <begin position="860"/>
        <end position="965"/>
    </location>
</feature>
<evidence type="ECO:0000313" key="5">
    <source>
        <dbReference type="EMBL" id="KAB8038704.1"/>
    </source>
</evidence>
<dbReference type="InterPro" id="IPR013783">
    <property type="entry name" value="Ig-like_fold"/>
</dbReference>
<dbReference type="Gene3D" id="2.60.40.1180">
    <property type="entry name" value="Golgi alpha-mannosidase II"/>
    <property type="match status" value="2"/>
</dbReference>
<dbReference type="PROSITE" id="PS51166">
    <property type="entry name" value="CBM20"/>
    <property type="match status" value="1"/>
</dbReference>
<dbReference type="CDD" id="cd14752">
    <property type="entry name" value="GH31_N"/>
    <property type="match status" value="1"/>
</dbReference>
<sequence length="965" mass="109624">MKIYKYYRIIVSSAFVLFLSSKSFDLYAKSTFSEKIPNLQYSSNGKYISIEILSDDIIHVETANGTTSDIKLPIYTTPMITSQNNFKGPSKFSKNGNVIETSNLSIFIDEKTLCISYYNKKLNYNLGNICPLNLNNSTKTLQINSTQNKNAYGLGQYFYDPNSANGDWIGRKWEPGEFGNTFVGFSGGANSKIQFPILYALGNENQNYAIFIDSPYKLSWDFTNNQAWNASMWGDQLRYFIIAGDNLEQLRKKYLSLTGLPTVPPKKTLGLWVSEYGYKNWNEVNAKLNNLRQNKFPIDGFALDLYWFGGTKGMGSISFDQMNFPDAATNIKKYKDQGIEFIPIQESYISETAFAPNSNKSDYQDLMTRCYLVRKNLQNCDPVFFKDTWWGSGGMIDWSNDSAADYWFQKKEIPLINMGINNFWLDLNEPEMYDANAYYFGYNVNGVLKNRHSDIANLYAFKWIESLHRGYTLNQKNSIFQERPLFISRAGAPGMQRFGAGMWSGDIGSNLGGLRAHINNQMNVSLSGIDFYSADTGGFHRNVFDGKDIQKLYTQWFANAVVFDFPVRPHTWVGETDNSETTPSLIGDINSNRENIYQRYALAPYYYSLFYRAHLFGEAVTPPLVTLFQNDLNARSNSSEKMIGKFLLGSSISQYDDPIRRNIYLPEGRWLNYHTLDEVTYNGKTYIDYPIYLGNNYKIPLFVREGAIIPQMLVDDKTMDMLGLRSDGSKINDLILKVVPSNNKSEFTLYEDDGHSIDYKSSKYSQTLISQIRSGNNITVSVSAIQGNYNGMPLKRKQSVEIAIPNETLLSININGSLLNKCTENINENCWTQSSRNSVIAKLGYIATNTSTIYSFSLKQNGSNYSQYNFTCFNSTTKTGESVYILGNTPELGNWDTSKAIKLNPVEYPTWSGYFSNISSNTNNIQWKCLKKNDQSNNVIQWQNGPNNTFNSVVRGYGGNVQGSF</sequence>
<keyword evidence="2" id="KW-0378">Hydrolase</keyword>
<dbReference type="Gene3D" id="3.20.20.80">
    <property type="entry name" value="Glycosidases"/>
    <property type="match status" value="1"/>
</dbReference>
<keyword evidence="3" id="KW-0732">Signal</keyword>
<dbReference type="GO" id="GO:0005975">
    <property type="term" value="P:carbohydrate metabolic process"/>
    <property type="evidence" value="ECO:0007669"/>
    <property type="project" value="InterPro"/>
</dbReference>
<evidence type="ECO:0000256" key="2">
    <source>
        <dbReference type="RuleBase" id="RU361185"/>
    </source>
</evidence>
<protein>
    <submittedName>
        <fullName evidence="5">DUF5110 domain-containing protein</fullName>
    </submittedName>
</protein>
<dbReference type="InterPro" id="IPR013784">
    <property type="entry name" value="Carb-bd-like_fold"/>
</dbReference>
<dbReference type="GO" id="GO:0004553">
    <property type="term" value="F:hydrolase activity, hydrolyzing O-glycosyl compounds"/>
    <property type="evidence" value="ECO:0007669"/>
    <property type="project" value="InterPro"/>
</dbReference>
<feature type="signal peptide" evidence="3">
    <location>
        <begin position="1"/>
        <end position="28"/>
    </location>
</feature>
<keyword evidence="6" id="KW-1185">Reference proteome</keyword>
<dbReference type="Pfam" id="PF00686">
    <property type="entry name" value="CBM_20"/>
    <property type="match status" value="1"/>
</dbReference>
<comment type="similarity">
    <text evidence="1 2">Belongs to the glycosyl hydrolase 31 family.</text>
</comment>
<feature type="chain" id="PRO_5026900333" evidence="3">
    <location>
        <begin position="29"/>
        <end position="965"/>
    </location>
</feature>
<name>A0A6N6VTY6_9BACT</name>
<dbReference type="SUPFAM" id="SSF74650">
    <property type="entry name" value="Galactose mutarotase-like"/>
    <property type="match status" value="1"/>
</dbReference>
<evidence type="ECO:0000313" key="6">
    <source>
        <dbReference type="Proteomes" id="UP000437748"/>
    </source>
</evidence>
<dbReference type="SMART" id="SM01065">
    <property type="entry name" value="CBM_2"/>
    <property type="match status" value="1"/>
</dbReference>
<evidence type="ECO:0000256" key="1">
    <source>
        <dbReference type="ARBA" id="ARBA00007806"/>
    </source>
</evidence>
<evidence type="ECO:0000256" key="3">
    <source>
        <dbReference type="SAM" id="SignalP"/>
    </source>
</evidence>
<dbReference type="SUPFAM" id="SSF51445">
    <property type="entry name" value="(Trans)glycosidases"/>
    <property type="match status" value="1"/>
</dbReference>
<comment type="caution">
    <text evidence="5">The sequence shown here is derived from an EMBL/GenBank/DDBJ whole genome shotgun (WGS) entry which is preliminary data.</text>
</comment>
<dbReference type="InterPro" id="IPR013780">
    <property type="entry name" value="Glyco_hydro_b"/>
</dbReference>
<dbReference type="SUPFAM" id="SSF49452">
    <property type="entry name" value="Starch-binding domain-like"/>
    <property type="match status" value="1"/>
</dbReference>
<reference evidence="5 6" key="1">
    <citation type="submission" date="2019-10" db="EMBL/GenBank/DDBJ databases">
        <title>New species of Slilvanegrellaceae.</title>
        <authorList>
            <person name="Pitt A."/>
            <person name="Hahn M.W."/>
        </authorList>
    </citation>
    <scope>NUCLEOTIDE SEQUENCE [LARGE SCALE GENOMIC DNA]</scope>
    <source>
        <strain evidence="5 6">SP-Ram-0.45-NSY-1</strain>
    </source>
</reference>
<organism evidence="5 6">
    <name type="scientific">Silvanigrella paludirubra</name>
    <dbReference type="NCBI Taxonomy" id="2499159"/>
    <lineage>
        <taxon>Bacteria</taxon>
        <taxon>Pseudomonadati</taxon>
        <taxon>Bdellovibrionota</taxon>
        <taxon>Oligoflexia</taxon>
        <taxon>Silvanigrellales</taxon>
        <taxon>Silvanigrellaceae</taxon>
        <taxon>Silvanigrella</taxon>
    </lineage>
</organism>
<dbReference type="InterPro" id="IPR002044">
    <property type="entry name" value="CBM20"/>
</dbReference>
<dbReference type="Pfam" id="PF01055">
    <property type="entry name" value="Glyco_hydro_31_2nd"/>
    <property type="match status" value="1"/>
</dbReference>
<dbReference type="OrthoDB" id="176168at2"/>
<dbReference type="Gene3D" id="2.60.40.1760">
    <property type="entry name" value="glycosyl hydrolase (family 31)"/>
    <property type="match status" value="1"/>
</dbReference>
<gene>
    <name evidence="5" type="ORF">GCL60_07520</name>
</gene>
<dbReference type="InterPro" id="IPR011013">
    <property type="entry name" value="Gal_mutarotase_sf_dom"/>
</dbReference>
<proteinExistence type="inferred from homology"/>
<dbReference type="Proteomes" id="UP000437748">
    <property type="component" value="Unassembled WGS sequence"/>
</dbReference>
<dbReference type="PANTHER" id="PTHR22762">
    <property type="entry name" value="ALPHA-GLUCOSIDASE"/>
    <property type="match status" value="1"/>
</dbReference>
<dbReference type="Pfam" id="PF17137">
    <property type="entry name" value="DUF5110"/>
    <property type="match status" value="1"/>
</dbReference>
<accession>A0A6N6VTY6</accession>
<dbReference type="GO" id="GO:2001070">
    <property type="term" value="F:starch binding"/>
    <property type="evidence" value="ECO:0007669"/>
    <property type="project" value="InterPro"/>
</dbReference>
<dbReference type="Gene3D" id="2.60.40.10">
    <property type="entry name" value="Immunoglobulins"/>
    <property type="match status" value="1"/>
</dbReference>
<dbReference type="InterPro" id="IPR033403">
    <property type="entry name" value="DUF5110"/>
</dbReference>
<dbReference type="Pfam" id="PF21365">
    <property type="entry name" value="Glyco_hydro_31_3rd"/>
    <property type="match status" value="1"/>
</dbReference>
<dbReference type="SUPFAM" id="SSF51011">
    <property type="entry name" value="Glycosyl hydrolase domain"/>
    <property type="match status" value="1"/>
</dbReference>
<dbReference type="PANTHER" id="PTHR22762:SF120">
    <property type="entry name" value="HETEROGLYCAN GLUCOSIDASE 1"/>
    <property type="match status" value="1"/>
</dbReference>
<evidence type="ECO:0000259" key="4">
    <source>
        <dbReference type="PROSITE" id="PS51166"/>
    </source>
</evidence>
<dbReference type="RefSeq" id="WP_153419949.1">
    <property type="nucleotide sequence ID" value="NZ_WFLM01000003.1"/>
</dbReference>
<dbReference type="InterPro" id="IPR000322">
    <property type="entry name" value="Glyco_hydro_31_TIM"/>
</dbReference>
<dbReference type="AlphaFoldDB" id="A0A6N6VTY6"/>
<dbReference type="EMBL" id="WFLM01000003">
    <property type="protein sequence ID" value="KAB8038704.1"/>
    <property type="molecule type" value="Genomic_DNA"/>
</dbReference>
<keyword evidence="2" id="KW-0326">Glycosidase</keyword>